<feature type="region of interest" description="Disordered" evidence="1">
    <location>
        <begin position="70"/>
        <end position="145"/>
    </location>
</feature>
<dbReference type="AlphaFoldDB" id="A0A0B6Z1C2"/>
<dbReference type="EMBL" id="HACG01015514">
    <property type="protein sequence ID" value="CEK62379.1"/>
    <property type="molecule type" value="Transcribed_RNA"/>
</dbReference>
<proteinExistence type="predicted"/>
<sequence>AGGMDINVNTSSSSTSFPVSSFLYSSLPSYQTGMDLNRHLHHNVATLAGNSSTNSHSGMSSQRLCQLLTQNSVPDSLHSTTKGDGRRPIVNRSRQTSGQSGSLSTSNPVSSSSNNSISASSGGMPSLAMDMHWAGSSGRLIQSPD</sequence>
<evidence type="ECO:0000313" key="2">
    <source>
        <dbReference type="EMBL" id="CEK62379.1"/>
    </source>
</evidence>
<organism evidence="2">
    <name type="scientific">Arion vulgaris</name>
    <dbReference type="NCBI Taxonomy" id="1028688"/>
    <lineage>
        <taxon>Eukaryota</taxon>
        <taxon>Metazoa</taxon>
        <taxon>Spiralia</taxon>
        <taxon>Lophotrochozoa</taxon>
        <taxon>Mollusca</taxon>
        <taxon>Gastropoda</taxon>
        <taxon>Heterobranchia</taxon>
        <taxon>Euthyneura</taxon>
        <taxon>Panpulmonata</taxon>
        <taxon>Eupulmonata</taxon>
        <taxon>Stylommatophora</taxon>
        <taxon>Helicina</taxon>
        <taxon>Arionoidea</taxon>
        <taxon>Arionidae</taxon>
        <taxon>Arion</taxon>
    </lineage>
</organism>
<feature type="non-terminal residue" evidence="2">
    <location>
        <position position="1"/>
    </location>
</feature>
<feature type="non-terminal residue" evidence="2">
    <location>
        <position position="145"/>
    </location>
</feature>
<name>A0A0B6Z1C2_9EUPU</name>
<gene>
    <name evidence="2" type="primary">ORF45022</name>
</gene>
<feature type="compositionally biased region" description="Polar residues" evidence="1">
    <location>
        <begin position="70"/>
        <end position="80"/>
    </location>
</feature>
<accession>A0A0B6Z1C2</accession>
<evidence type="ECO:0000256" key="1">
    <source>
        <dbReference type="SAM" id="MobiDB-lite"/>
    </source>
</evidence>
<reference evidence="2" key="1">
    <citation type="submission" date="2014-12" db="EMBL/GenBank/DDBJ databases">
        <title>Insight into the proteome of Arion vulgaris.</title>
        <authorList>
            <person name="Aradska J."/>
            <person name="Bulat T."/>
            <person name="Smidak R."/>
            <person name="Sarate P."/>
            <person name="Gangsoo J."/>
            <person name="Sialana F."/>
            <person name="Bilban M."/>
            <person name="Lubec G."/>
        </authorList>
    </citation>
    <scope>NUCLEOTIDE SEQUENCE</scope>
    <source>
        <tissue evidence="2">Skin</tissue>
    </source>
</reference>
<protein>
    <submittedName>
        <fullName evidence="2">Uncharacterized protein</fullName>
    </submittedName>
</protein>
<feature type="compositionally biased region" description="Low complexity" evidence="1">
    <location>
        <begin position="91"/>
        <end position="123"/>
    </location>
</feature>